<proteinExistence type="inferred from homology"/>
<dbReference type="InterPro" id="IPR012173">
    <property type="entry name" value="Mpp10"/>
</dbReference>
<evidence type="ECO:0000256" key="1">
    <source>
        <dbReference type="ARBA" id="ARBA00004604"/>
    </source>
</evidence>
<keyword evidence="2" id="KW-0690">Ribosome biogenesis</keyword>
<evidence type="ECO:0000256" key="5">
    <source>
        <dbReference type="ARBA" id="ARBA00023274"/>
    </source>
</evidence>
<reference evidence="8" key="1">
    <citation type="submission" date="2014-05" db="EMBL/GenBank/DDBJ databases">
        <title>The transcriptome of the halophilic microalga Tetraselmis sp. GSL018 isolated from the Great Salt Lake, Utah.</title>
        <authorList>
            <person name="Jinkerson R.E."/>
            <person name="D'Adamo S."/>
            <person name="Posewitz M.C."/>
        </authorList>
    </citation>
    <scope>NUCLEOTIDE SEQUENCE</scope>
    <source>
        <strain evidence="8">GSL018</strain>
    </source>
</reference>
<comment type="subcellular location">
    <subcellularLocation>
        <location evidence="1">Nucleus</location>
        <location evidence="1">Nucleolus</location>
    </subcellularLocation>
</comment>
<feature type="compositionally biased region" description="Polar residues" evidence="7">
    <location>
        <begin position="459"/>
        <end position="468"/>
    </location>
</feature>
<accession>A0A061S9D4</accession>
<feature type="compositionally biased region" description="Basic and acidic residues" evidence="7">
    <location>
        <begin position="212"/>
        <end position="248"/>
    </location>
</feature>
<evidence type="ECO:0000313" key="8">
    <source>
        <dbReference type="EMBL" id="JAC79599.1"/>
    </source>
</evidence>
<gene>
    <name evidence="8" type="primary">MPP10</name>
    <name evidence="8" type="ORF">TSPGSL018_12317</name>
</gene>
<keyword evidence="3" id="KW-0698">rRNA processing</keyword>
<dbReference type="AlphaFoldDB" id="A0A061S9D4"/>
<evidence type="ECO:0000256" key="3">
    <source>
        <dbReference type="ARBA" id="ARBA00022552"/>
    </source>
</evidence>
<feature type="compositionally biased region" description="Acidic residues" evidence="7">
    <location>
        <begin position="249"/>
        <end position="287"/>
    </location>
</feature>
<dbReference type="GO" id="GO:0032040">
    <property type="term" value="C:small-subunit processome"/>
    <property type="evidence" value="ECO:0007669"/>
    <property type="project" value="TreeGrafter"/>
</dbReference>
<evidence type="ECO:0000256" key="4">
    <source>
        <dbReference type="ARBA" id="ARBA00023242"/>
    </source>
</evidence>
<evidence type="ECO:0000256" key="2">
    <source>
        <dbReference type="ARBA" id="ARBA00022517"/>
    </source>
</evidence>
<feature type="compositionally biased region" description="Basic and acidic residues" evidence="7">
    <location>
        <begin position="153"/>
        <end position="166"/>
    </location>
</feature>
<protein>
    <submittedName>
        <fullName evidence="8">U3 small nucleolar RNA-associated protein MPP10</fullName>
    </submittedName>
</protein>
<organism evidence="8">
    <name type="scientific">Tetraselmis sp. GSL018</name>
    <dbReference type="NCBI Taxonomy" id="582737"/>
    <lineage>
        <taxon>Eukaryota</taxon>
        <taxon>Viridiplantae</taxon>
        <taxon>Chlorophyta</taxon>
        <taxon>core chlorophytes</taxon>
        <taxon>Chlorodendrophyceae</taxon>
        <taxon>Chlorodendrales</taxon>
        <taxon>Chlorodendraceae</taxon>
        <taxon>Tetraselmis</taxon>
    </lineage>
</organism>
<keyword evidence="4" id="KW-0539">Nucleus</keyword>
<dbReference type="Pfam" id="PF04006">
    <property type="entry name" value="Mpp10"/>
    <property type="match status" value="1"/>
</dbReference>
<name>A0A061S9D4_9CHLO</name>
<sequence>LIEEEGALLVGTQSAEANQVPALDSFRGSETGHAAEALAAVISTPTSFVTSSEEVVKVCKNAAKALFNKCVSVCEEGAKTEKGTALPAFALPELHVDGFDSEQIWLQIDMNLDMALKRCKRSMKKALMVNDIVDKEELPLDFLNGWNAEVEGDDSKQQKEQREKSSAEITGGSQLSDSDSGEEGSDSGHLSVDDAEPEEATVEHVPPGVKGKQQETDALKPGEDDFLRFSDMDKFLQEAEEADARSDGSADEDDEDAEDGTSEEGSEPENLEDEEGSGSEMMSEEGEGLEHSAAAARYRDLFLDVENEQPSGAQDAAGPSASGKGSLADESFLSSFERQQRRLRQKIQEMEDEALQEKPWEMQGEISASKRPLNSALEADLDYDTGVRGAPEVSEETAQSVEEMIKKRCIERPSSSSTTRRAPRASGRCTRRSTSAPPPAAAPSTTATSPPARRRGSYLASSAPSSTP</sequence>
<feature type="compositionally biased region" description="Low complexity" evidence="7">
    <location>
        <begin position="442"/>
        <end position="451"/>
    </location>
</feature>
<dbReference type="GO" id="GO:0006364">
    <property type="term" value="P:rRNA processing"/>
    <property type="evidence" value="ECO:0007669"/>
    <property type="project" value="UniProtKB-KW"/>
</dbReference>
<feature type="non-terminal residue" evidence="8">
    <location>
        <position position="1"/>
    </location>
</feature>
<keyword evidence="5" id="KW-0687">Ribonucleoprotein</keyword>
<evidence type="ECO:0000256" key="7">
    <source>
        <dbReference type="SAM" id="MobiDB-lite"/>
    </source>
</evidence>
<dbReference type="GO" id="GO:0034457">
    <property type="term" value="C:Mpp10 complex"/>
    <property type="evidence" value="ECO:0007669"/>
    <property type="project" value="InterPro"/>
</dbReference>
<evidence type="ECO:0000256" key="6">
    <source>
        <dbReference type="ARBA" id="ARBA00029455"/>
    </source>
</evidence>
<feature type="region of interest" description="Disordered" evidence="7">
    <location>
        <begin position="151"/>
        <end position="468"/>
    </location>
</feature>
<feature type="compositionally biased region" description="Low complexity" evidence="7">
    <location>
        <begin position="412"/>
        <end position="426"/>
    </location>
</feature>
<comment type="similarity">
    <text evidence="6">Belongs to the MPP10 family.</text>
</comment>
<dbReference type="PANTHER" id="PTHR17039">
    <property type="entry name" value="U3 SMALL NUCLEOLAR RIBONUCLEOPROTEIN PROTEIN MPP10"/>
    <property type="match status" value="1"/>
</dbReference>
<dbReference type="PANTHER" id="PTHR17039:SF0">
    <property type="entry name" value="U3 SMALL NUCLEOLAR RIBONUCLEOPROTEIN PROTEIN MPP10"/>
    <property type="match status" value="1"/>
</dbReference>
<dbReference type="EMBL" id="GBEZ01005742">
    <property type="protein sequence ID" value="JAC79599.1"/>
    <property type="molecule type" value="Transcribed_RNA"/>
</dbReference>
<dbReference type="GO" id="GO:0005732">
    <property type="term" value="C:sno(s)RNA-containing ribonucleoprotein complex"/>
    <property type="evidence" value="ECO:0007669"/>
    <property type="project" value="InterPro"/>
</dbReference>